<comment type="caution">
    <text evidence="2">The sequence shown here is derived from an EMBL/GenBank/DDBJ whole genome shotgun (WGS) entry which is preliminary data.</text>
</comment>
<proteinExistence type="predicted"/>
<sequence>MAGLCEGGNEPPGSLKASNRSPSETRYIFLLVPRWMNLLQRGRARQRLTVDTQEAMGRDFHTNNRLHVGGGRSSDITQW</sequence>
<organism evidence="2 3">
    <name type="scientific">Periplaneta americana</name>
    <name type="common">American cockroach</name>
    <name type="synonym">Blatta americana</name>
    <dbReference type="NCBI Taxonomy" id="6978"/>
    <lineage>
        <taxon>Eukaryota</taxon>
        <taxon>Metazoa</taxon>
        <taxon>Ecdysozoa</taxon>
        <taxon>Arthropoda</taxon>
        <taxon>Hexapoda</taxon>
        <taxon>Insecta</taxon>
        <taxon>Pterygota</taxon>
        <taxon>Neoptera</taxon>
        <taxon>Polyneoptera</taxon>
        <taxon>Dictyoptera</taxon>
        <taxon>Blattodea</taxon>
        <taxon>Blattoidea</taxon>
        <taxon>Blattidae</taxon>
        <taxon>Blattinae</taxon>
        <taxon>Periplaneta</taxon>
    </lineage>
</organism>
<name>A0ABQ8SJK8_PERAM</name>
<protein>
    <submittedName>
        <fullName evidence="2">Uncharacterized protein</fullName>
    </submittedName>
</protein>
<accession>A0ABQ8SJK8</accession>
<evidence type="ECO:0000313" key="3">
    <source>
        <dbReference type="Proteomes" id="UP001148838"/>
    </source>
</evidence>
<feature type="region of interest" description="Disordered" evidence="1">
    <location>
        <begin position="1"/>
        <end position="21"/>
    </location>
</feature>
<dbReference type="EMBL" id="JAJSOF020000025">
    <property type="protein sequence ID" value="KAJ4434292.1"/>
    <property type="molecule type" value="Genomic_DNA"/>
</dbReference>
<evidence type="ECO:0000313" key="2">
    <source>
        <dbReference type="EMBL" id="KAJ4434292.1"/>
    </source>
</evidence>
<reference evidence="2 3" key="1">
    <citation type="journal article" date="2022" name="Allergy">
        <title>Genome assembly and annotation of Periplaneta americana reveal a comprehensive cockroach allergen profile.</title>
        <authorList>
            <person name="Wang L."/>
            <person name="Xiong Q."/>
            <person name="Saelim N."/>
            <person name="Wang L."/>
            <person name="Nong W."/>
            <person name="Wan A.T."/>
            <person name="Shi M."/>
            <person name="Liu X."/>
            <person name="Cao Q."/>
            <person name="Hui J.H.L."/>
            <person name="Sookrung N."/>
            <person name="Leung T.F."/>
            <person name="Tungtrongchitr A."/>
            <person name="Tsui S.K.W."/>
        </authorList>
    </citation>
    <scope>NUCLEOTIDE SEQUENCE [LARGE SCALE GENOMIC DNA]</scope>
    <source>
        <strain evidence="2">PWHHKU_190912</strain>
    </source>
</reference>
<gene>
    <name evidence="2" type="ORF">ANN_22844</name>
</gene>
<keyword evidence="3" id="KW-1185">Reference proteome</keyword>
<evidence type="ECO:0000256" key="1">
    <source>
        <dbReference type="SAM" id="MobiDB-lite"/>
    </source>
</evidence>
<dbReference type="Proteomes" id="UP001148838">
    <property type="component" value="Unassembled WGS sequence"/>
</dbReference>